<dbReference type="Proteomes" id="UP000199103">
    <property type="component" value="Chromosome I"/>
</dbReference>
<evidence type="ECO:0000259" key="5">
    <source>
        <dbReference type="PROSITE" id="PS50977"/>
    </source>
</evidence>
<dbReference type="Gene3D" id="1.10.357.10">
    <property type="entry name" value="Tetracycline Repressor, domain 2"/>
    <property type="match status" value="1"/>
</dbReference>
<proteinExistence type="predicted"/>
<dbReference type="PROSITE" id="PS50977">
    <property type="entry name" value="HTH_TETR_2"/>
    <property type="match status" value="1"/>
</dbReference>
<gene>
    <name evidence="6" type="ORF">SAMN04489812_5574</name>
</gene>
<evidence type="ECO:0000313" key="6">
    <source>
        <dbReference type="EMBL" id="SDT39287.1"/>
    </source>
</evidence>
<dbReference type="EMBL" id="LT629772">
    <property type="protein sequence ID" value="SDT39287.1"/>
    <property type="molecule type" value="Genomic_DNA"/>
</dbReference>
<dbReference type="GO" id="GO:0003700">
    <property type="term" value="F:DNA-binding transcription factor activity"/>
    <property type="evidence" value="ECO:0007669"/>
    <property type="project" value="TreeGrafter"/>
</dbReference>
<name>A0A1H2A0H4_9ACTN</name>
<dbReference type="PRINTS" id="PR00455">
    <property type="entry name" value="HTHTETR"/>
</dbReference>
<evidence type="ECO:0000256" key="4">
    <source>
        <dbReference type="PROSITE-ProRule" id="PRU00335"/>
    </source>
</evidence>
<keyword evidence="7" id="KW-1185">Reference proteome</keyword>
<dbReference type="AlphaFoldDB" id="A0A1H2A0H4"/>
<reference evidence="6 7" key="1">
    <citation type="submission" date="2016-10" db="EMBL/GenBank/DDBJ databases">
        <authorList>
            <person name="de Groot N.N."/>
        </authorList>
    </citation>
    <scope>NUCLEOTIDE SEQUENCE [LARGE SCALE GENOMIC DNA]</scope>
    <source>
        <strain evidence="6 7">DSM 21800</strain>
    </source>
</reference>
<evidence type="ECO:0000256" key="1">
    <source>
        <dbReference type="ARBA" id="ARBA00023015"/>
    </source>
</evidence>
<dbReference type="STRING" id="630515.SAMN04489812_5574"/>
<dbReference type="Pfam" id="PF00440">
    <property type="entry name" value="TetR_N"/>
    <property type="match status" value="1"/>
</dbReference>
<keyword evidence="1" id="KW-0805">Transcription regulation</keyword>
<dbReference type="SUPFAM" id="SSF46689">
    <property type="entry name" value="Homeodomain-like"/>
    <property type="match status" value="1"/>
</dbReference>
<evidence type="ECO:0000313" key="7">
    <source>
        <dbReference type="Proteomes" id="UP000199103"/>
    </source>
</evidence>
<dbReference type="GO" id="GO:0000976">
    <property type="term" value="F:transcription cis-regulatory region binding"/>
    <property type="evidence" value="ECO:0007669"/>
    <property type="project" value="TreeGrafter"/>
</dbReference>
<evidence type="ECO:0000256" key="3">
    <source>
        <dbReference type="ARBA" id="ARBA00023163"/>
    </source>
</evidence>
<feature type="DNA-binding region" description="H-T-H motif" evidence="4">
    <location>
        <begin position="39"/>
        <end position="58"/>
    </location>
</feature>
<dbReference type="InterPro" id="IPR001647">
    <property type="entry name" value="HTH_TetR"/>
</dbReference>
<protein>
    <submittedName>
        <fullName evidence="6">DNA-binding transcriptional regulator, AcrR family</fullName>
    </submittedName>
</protein>
<keyword evidence="2 4" id="KW-0238">DNA-binding</keyword>
<sequence>MNNPAGSSRRRGRPRTGVRESVLATASALLDESGAAGFTTKAVAARAGVAESSIFYHFGDRLGLLQEVIFAEVGGYKQLIDSLMVDPEPPDLEVGLRRVLDYLEDYFERLLPGMTTLQADPQTLAAFRDRSQELDLGPHRAVGLLRDYLRSERAAGRVAADADLLVVATFAVGSALQRAQLRRFGGRARSLPSNGQLTRQLVRLLS</sequence>
<dbReference type="PANTHER" id="PTHR30055:SF238">
    <property type="entry name" value="MYCOFACTOCIN BIOSYNTHESIS TRANSCRIPTIONAL REGULATOR MFTR-RELATED"/>
    <property type="match status" value="1"/>
</dbReference>
<feature type="domain" description="HTH tetR-type" evidence="5">
    <location>
        <begin position="16"/>
        <end position="76"/>
    </location>
</feature>
<keyword evidence="3" id="KW-0804">Transcription</keyword>
<dbReference type="RefSeq" id="WP_091529927.1">
    <property type="nucleotide sequence ID" value="NZ_LT629772.1"/>
</dbReference>
<dbReference type="InterPro" id="IPR050109">
    <property type="entry name" value="HTH-type_TetR-like_transc_reg"/>
</dbReference>
<evidence type="ECO:0000256" key="2">
    <source>
        <dbReference type="ARBA" id="ARBA00023125"/>
    </source>
</evidence>
<organism evidence="6 7">
    <name type="scientific">Microlunatus soli</name>
    <dbReference type="NCBI Taxonomy" id="630515"/>
    <lineage>
        <taxon>Bacteria</taxon>
        <taxon>Bacillati</taxon>
        <taxon>Actinomycetota</taxon>
        <taxon>Actinomycetes</taxon>
        <taxon>Propionibacteriales</taxon>
        <taxon>Propionibacteriaceae</taxon>
        <taxon>Microlunatus</taxon>
    </lineage>
</organism>
<dbReference type="InterPro" id="IPR009057">
    <property type="entry name" value="Homeodomain-like_sf"/>
</dbReference>
<accession>A0A1H2A0H4</accession>
<dbReference type="OrthoDB" id="3539650at2"/>
<dbReference type="PANTHER" id="PTHR30055">
    <property type="entry name" value="HTH-TYPE TRANSCRIPTIONAL REGULATOR RUTR"/>
    <property type="match status" value="1"/>
</dbReference>